<evidence type="ECO:0000313" key="2">
    <source>
        <dbReference type="EMBL" id="SJL08596.1"/>
    </source>
</evidence>
<gene>
    <name evidence="2" type="ORF">ARMOST_11962</name>
</gene>
<feature type="region of interest" description="Disordered" evidence="1">
    <location>
        <begin position="1"/>
        <end position="22"/>
    </location>
</feature>
<dbReference type="OMA" id="HNDAGHD"/>
<dbReference type="AlphaFoldDB" id="A0A284RIK8"/>
<keyword evidence="3" id="KW-1185">Reference proteome</keyword>
<feature type="region of interest" description="Disordered" evidence="1">
    <location>
        <begin position="186"/>
        <end position="205"/>
    </location>
</feature>
<reference evidence="3" key="1">
    <citation type="journal article" date="2017" name="Nat. Ecol. Evol.">
        <title>Genome expansion and lineage-specific genetic innovations in the forest pathogenic fungi Armillaria.</title>
        <authorList>
            <person name="Sipos G."/>
            <person name="Prasanna A.N."/>
            <person name="Walter M.C."/>
            <person name="O'Connor E."/>
            <person name="Balint B."/>
            <person name="Krizsan K."/>
            <person name="Kiss B."/>
            <person name="Hess J."/>
            <person name="Varga T."/>
            <person name="Slot J."/>
            <person name="Riley R."/>
            <person name="Boka B."/>
            <person name="Rigling D."/>
            <person name="Barry K."/>
            <person name="Lee J."/>
            <person name="Mihaltcheva S."/>
            <person name="LaButti K."/>
            <person name="Lipzen A."/>
            <person name="Waldron R."/>
            <person name="Moloney N.M."/>
            <person name="Sperisen C."/>
            <person name="Kredics L."/>
            <person name="Vagvoelgyi C."/>
            <person name="Patrignani A."/>
            <person name="Fitzpatrick D."/>
            <person name="Nagy I."/>
            <person name="Doyle S."/>
            <person name="Anderson J.B."/>
            <person name="Grigoriev I.V."/>
            <person name="Gueldener U."/>
            <person name="Muensterkoetter M."/>
            <person name="Nagy L.G."/>
        </authorList>
    </citation>
    <scope>NUCLEOTIDE SEQUENCE [LARGE SCALE GENOMIC DNA]</scope>
    <source>
        <strain evidence="3">C18/9</strain>
    </source>
</reference>
<name>A0A284RIK8_ARMOS</name>
<dbReference type="OrthoDB" id="2992823at2759"/>
<accession>A0A284RIK8</accession>
<feature type="compositionally biased region" description="Polar residues" evidence="1">
    <location>
        <begin position="1"/>
        <end position="11"/>
    </location>
</feature>
<evidence type="ECO:0000313" key="3">
    <source>
        <dbReference type="Proteomes" id="UP000219338"/>
    </source>
</evidence>
<proteinExistence type="predicted"/>
<evidence type="ECO:0000256" key="1">
    <source>
        <dbReference type="SAM" id="MobiDB-lite"/>
    </source>
</evidence>
<feature type="compositionally biased region" description="Polar residues" evidence="1">
    <location>
        <begin position="269"/>
        <end position="279"/>
    </location>
</feature>
<organism evidence="2 3">
    <name type="scientific">Armillaria ostoyae</name>
    <name type="common">Armillaria root rot fungus</name>
    <dbReference type="NCBI Taxonomy" id="47428"/>
    <lineage>
        <taxon>Eukaryota</taxon>
        <taxon>Fungi</taxon>
        <taxon>Dikarya</taxon>
        <taxon>Basidiomycota</taxon>
        <taxon>Agaricomycotina</taxon>
        <taxon>Agaricomycetes</taxon>
        <taxon>Agaricomycetidae</taxon>
        <taxon>Agaricales</taxon>
        <taxon>Marasmiineae</taxon>
        <taxon>Physalacriaceae</taxon>
        <taxon>Armillaria</taxon>
    </lineage>
</organism>
<sequence length="321" mass="36390">MSTSTHPTESQPLGDAPEFPPVKDINGMEPYATFFKRIPRAIFYRWEDPILVIRDDRDTPFTSWKMAQIVVSVLHNLPTTLESKEERNWVVNHFQLREESPQDPDHIVLPTNGSVLCYRHEPGDEFMPVRRLDAIGKASYVAHNDAGHDYSKKESTFVIVGSTNPERICPIMDFSRHCPTCIKTARTARENRPSPSIPKSTATVPAKFSRLEQQRRMLSVGRDHDDDEEEEEDADLYKWSKAVYQEPSVVPLSRRSSLDSVASDVVSETTVSDMSSNQDGCFDMAPPNILDEDDDVPASQAMLEIENSGYVRRYDDPPSDD</sequence>
<protein>
    <submittedName>
        <fullName evidence="2">Uncharacterized protein</fullName>
    </submittedName>
</protein>
<feature type="region of interest" description="Disordered" evidence="1">
    <location>
        <begin position="269"/>
        <end position="295"/>
    </location>
</feature>
<dbReference type="EMBL" id="FUEG01000009">
    <property type="protein sequence ID" value="SJL08596.1"/>
    <property type="molecule type" value="Genomic_DNA"/>
</dbReference>
<feature type="compositionally biased region" description="Polar residues" evidence="1">
    <location>
        <begin position="193"/>
        <end position="203"/>
    </location>
</feature>
<dbReference type="Proteomes" id="UP000219338">
    <property type="component" value="Unassembled WGS sequence"/>
</dbReference>